<dbReference type="InterPro" id="IPR002018">
    <property type="entry name" value="CarbesteraseB"/>
</dbReference>
<dbReference type="GO" id="GO:0052689">
    <property type="term" value="F:carboxylic ester hydrolase activity"/>
    <property type="evidence" value="ECO:0007669"/>
    <property type="project" value="TreeGrafter"/>
</dbReference>
<dbReference type="AlphaFoldDB" id="A0AAD7HMJ3"/>
<comment type="similarity">
    <text evidence="1">Belongs to the type-B carboxylesterase/lipase family.</text>
</comment>
<dbReference type="Pfam" id="PF00135">
    <property type="entry name" value="COesterase"/>
    <property type="match status" value="2"/>
</dbReference>
<dbReference type="EMBL" id="JARKIB010000205">
    <property type="protein sequence ID" value="KAJ7724143.1"/>
    <property type="molecule type" value="Genomic_DNA"/>
</dbReference>
<reference evidence="4" key="1">
    <citation type="submission" date="2023-03" db="EMBL/GenBank/DDBJ databases">
        <title>Massive genome expansion in bonnet fungi (Mycena s.s.) driven by repeated elements and novel gene families across ecological guilds.</title>
        <authorList>
            <consortium name="Lawrence Berkeley National Laboratory"/>
            <person name="Harder C.B."/>
            <person name="Miyauchi S."/>
            <person name="Viragh M."/>
            <person name="Kuo A."/>
            <person name="Thoen E."/>
            <person name="Andreopoulos B."/>
            <person name="Lu D."/>
            <person name="Skrede I."/>
            <person name="Drula E."/>
            <person name="Henrissat B."/>
            <person name="Morin E."/>
            <person name="Kohler A."/>
            <person name="Barry K."/>
            <person name="LaButti K."/>
            <person name="Morin E."/>
            <person name="Salamov A."/>
            <person name="Lipzen A."/>
            <person name="Mereny Z."/>
            <person name="Hegedus B."/>
            <person name="Baldrian P."/>
            <person name="Stursova M."/>
            <person name="Weitz H."/>
            <person name="Taylor A."/>
            <person name="Grigoriev I.V."/>
            <person name="Nagy L.G."/>
            <person name="Martin F."/>
            <person name="Kauserud H."/>
        </authorList>
    </citation>
    <scope>NUCLEOTIDE SEQUENCE</scope>
    <source>
        <strain evidence="4">CBHHK182m</strain>
    </source>
</reference>
<evidence type="ECO:0000313" key="5">
    <source>
        <dbReference type="Proteomes" id="UP001215598"/>
    </source>
</evidence>
<name>A0AAD7HMJ3_9AGAR</name>
<evidence type="ECO:0000313" key="4">
    <source>
        <dbReference type="EMBL" id="KAJ7724143.1"/>
    </source>
</evidence>
<dbReference type="InterPro" id="IPR050654">
    <property type="entry name" value="AChE-related_enzymes"/>
</dbReference>
<evidence type="ECO:0000256" key="1">
    <source>
        <dbReference type="ARBA" id="ARBA00005964"/>
    </source>
</evidence>
<accession>A0AAD7HMJ3</accession>
<protein>
    <submittedName>
        <fullName evidence="4">Alpha/Beta hydrolase protein</fullName>
    </submittedName>
</protein>
<evidence type="ECO:0000256" key="2">
    <source>
        <dbReference type="ARBA" id="ARBA00022801"/>
    </source>
</evidence>
<dbReference type="SUPFAM" id="SSF53474">
    <property type="entry name" value="alpha/beta-Hydrolases"/>
    <property type="match status" value="1"/>
</dbReference>
<evidence type="ECO:0000259" key="3">
    <source>
        <dbReference type="Pfam" id="PF00135"/>
    </source>
</evidence>
<dbReference type="PANTHER" id="PTHR43918">
    <property type="entry name" value="ACETYLCHOLINESTERASE"/>
    <property type="match status" value="1"/>
</dbReference>
<dbReference type="PANTHER" id="PTHR43918:SF4">
    <property type="entry name" value="CARBOXYLIC ESTER HYDROLASE"/>
    <property type="match status" value="1"/>
</dbReference>
<feature type="domain" description="Carboxylesterase type B" evidence="3">
    <location>
        <begin position="97"/>
        <end position="149"/>
    </location>
</feature>
<dbReference type="Gene3D" id="3.40.50.1820">
    <property type="entry name" value="alpha/beta hydrolase"/>
    <property type="match status" value="2"/>
</dbReference>
<feature type="domain" description="Carboxylesterase type B" evidence="3">
    <location>
        <begin position="15"/>
        <end position="82"/>
    </location>
</feature>
<keyword evidence="5" id="KW-1185">Reference proteome</keyword>
<gene>
    <name evidence="4" type="ORF">B0H16DRAFT_1895616</name>
</gene>
<comment type="caution">
    <text evidence="4">The sequence shown here is derived from an EMBL/GenBank/DDBJ whole genome shotgun (WGS) entry which is preliminary data.</text>
</comment>
<sequence length="166" mass="17515">MPFSRATPVGAGRDITTDSGILHGLIDPSSSAVRQFLGVPFALPPTGARRWLPLMGFNNSSVSINTTAFGSACPQIPLSTQLTPEVFSAKGGNRTEFFPHTQGHIVVSANYRVNTFGFPNAPGLTDLNLGPLDQRTALEWVRTNIGAMGAIQDTSSRGANPPVPSP</sequence>
<proteinExistence type="inferred from homology"/>
<dbReference type="Proteomes" id="UP001215598">
    <property type="component" value="Unassembled WGS sequence"/>
</dbReference>
<organism evidence="4 5">
    <name type="scientific">Mycena metata</name>
    <dbReference type="NCBI Taxonomy" id="1033252"/>
    <lineage>
        <taxon>Eukaryota</taxon>
        <taxon>Fungi</taxon>
        <taxon>Dikarya</taxon>
        <taxon>Basidiomycota</taxon>
        <taxon>Agaricomycotina</taxon>
        <taxon>Agaricomycetes</taxon>
        <taxon>Agaricomycetidae</taxon>
        <taxon>Agaricales</taxon>
        <taxon>Marasmiineae</taxon>
        <taxon>Mycenaceae</taxon>
        <taxon>Mycena</taxon>
    </lineage>
</organism>
<keyword evidence="2 4" id="KW-0378">Hydrolase</keyword>
<dbReference type="InterPro" id="IPR029058">
    <property type="entry name" value="AB_hydrolase_fold"/>
</dbReference>